<dbReference type="EMBL" id="JAPHNI010000054">
    <property type="protein sequence ID" value="KAJ8117394.1"/>
    <property type="molecule type" value="Genomic_DNA"/>
</dbReference>
<sequence length="364" mass="37230">MPRSIFVSLGGALLARAVLAAPTASSCTATGYDQISAVVASCTAITLSNIAVPAGSQLDLTKVKPSTTVTFAGTTTFGFKAWESPLILVGGSDFHITAASGAVIDGNGAAWWNGQGDNGIEKPGHFIQVKAAGTQSLIENLVIKNYPAHGFTLGGSNLVVRNVTLDNSAGNAPNSLSGGKPAAHNTDGFNVKAKNVLLENITVINQDDCVAVSGGAGNVTVRNASCDGSHGLSIGSVGSDTTIKDVFFYDSTIKNSQNGVRIKTVSGATNSVVQNIVYKNIKLSNIDKFGLVVEQDYLNGGPTGTPTDGVKIQGVTFKSVTGTVSSKAKDYYILCGSGSCSNITFSDVKITGGSGDSCNFGNLC</sequence>
<keyword evidence="2" id="KW-1185">Reference proteome</keyword>
<evidence type="ECO:0000313" key="1">
    <source>
        <dbReference type="EMBL" id="KAJ8117394.1"/>
    </source>
</evidence>
<organism evidence="1 2">
    <name type="scientific">Boeremia exigua</name>
    <dbReference type="NCBI Taxonomy" id="749465"/>
    <lineage>
        <taxon>Eukaryota</taxon>
        <taxon>Fungi</taxon>
        <taxon>Dikarya</taxon>
        <taxon>Ascomycota</taxon>
        <taxon>Pezizomycotina</taxon>
        <taxon>Dothideomycetes</taxon>
        <taxon>Pleosporomycetidae</taxon>
        <taxon>Pleosporales</taxon>
        <taxon>Pleosporineae</taxon>
        <taxon>Didymellaceae</taxon>
        <taxon>Boeremia</taxon>
    </lineage>
</organism>
<gene>
    <name evidence="1" type="ORF">OPT61_g1383</name>
</gene>
<comment type="caution">
    <text evidence="1">The sequence shown here is derived from an EMBL/GenBank/DDBJ whole genome shotgun (WGS) entry which is preliminary data.</text>
</comment>
<reference evidence="1" key="1">
    <citation type="submission" date="2022-11" db="EMBL/GenBank/DDBJ databases">
        <title>Genome Sequence of Boeremia exigua.</title>
        <authorList>
            <person name="Buettner E."/>
        </authorList>
    </citation>
    <scope>NUCLEOTIDE SEQUENCE</scope>
    <source>
        <strain evidence="1">CU02</strain>
    </source>
</reference>
<evidence type="ECO:0000313" key="2">
    <source>
        <dbReference type="Proteomes" id="UP001153331"/>
    </source>
</evidence>
<name>A0ACC2IQC0_9PLEO</name>
<protein>
    <submittedName>
        <fullName evidence="1">Uncharacterized protein</fullName>
    </submittedName>
</protein>
<accession>A0ACC2IQC0</accession>
<proteinExistence type="predicted"/>
<dbReference type="Proteomes" id="UP001153331">
    <property type="component" value="Unassembled WGS sequence"/>
</dbReference>